<dbReference type="HOGENOM" id="CLU_1635292_0_0_1"/>
<dbReference type="AlphaFoldDB" id="D6RKM3"/>
<sequence length="162" mass="18512">MLAHRNTQFPEEAKQAAATKKASNVFATKKDAIYSDARKRGAEISQSGTQHIEEAKERLRAMKAQEITLDKHSLQYESLTRHEAFESFRDAYPPLFRELGPRRSETIEAASRAVKSNKGRRDNAMQQVFRDAGARIREAKENEKVNTDASALRKHLKLLLRF</sequence>
<name>D6RKM3_COPC7</name>
<gene>
    <name evidence="2" type="ORF">CC1G_13885</name>
</gene>
<organism evidence="2 3">
    <name type="scientific">Coprinopsis cinerea (strain Okayama-7 / 130 / ATCC MYA-4618 / FGSC 9003)</name>
    <name type="common">Inky cap fungus</name>
    <name type="synonym">Hormographiella aspergillata</name>
    <dbReference type="NCBI Taxonomy" id="240176"/>
    <lineage>
        <taxon>Eukaryota</taxon>
        <taxon>Fungi</taxon>
        <taxon>Dikarya</taxon>
        <taxon>Basidiomycota</taxon>
        <taxon>Agaricomycotina</taxon>
        <taxon>Agaricomycetes</taxon>
        <taxon>Agaricomycetidae</taxon>
        <taxon>Agaricales</taxon>
        <taxon>Agaricineae</taxon>
        <taxon>Psathyrellaceae</taxon>
        <taxon>Coprinopsis</taxon>
    </lineage>
</organism>
<evidence type="ECO:0000256" key="1">
    <source>
        <dbReference type="SAM" id="MobiDB-lite"/>
    </source>
</evidence>
<evidence type="ECO:0000313" key="3">
    <source>
        <dbReference type="Proteomes" id="UP000001861"/>
    </source>
</evidence>
<feature type="region of interest" description="Disordered" evidence="1">
    <location>
        <begin position="1"/>
        <end position="22"/>
    </location>
</feature>
<dbReference type="Proteomes" id="UP000001861">
    <property type="component" value="Unassembled WGS sequence"/>
</dbReference>
<proteinExistence type="predicted"/>
<dbReference type="KEGG" id="cci:CC1G_13885"/>
<dbReference type="GeneID" id="9379761"/>
<protein>
    <submittedName>
        <fullName evidence="2">Uncharacterized protein</fullName>
    </submittedName>
</protein>
<comment type="caution">
    <text evidence="2">The sequence shown here is derived from an EMBL/GenBank/DDBJ whole genome shotgun (WGS) entry which is preliminary data.</text>
</comment>
<dbReference type="VEuPathDB" id="FungiDB:CC1G_13885"/>
<dbReference type="EMBL" id="AACS02000002">
    <property type="protein sequence ID" value="EFI28355.1"/>
    <property type="molecule type" value="Genomic_DNA"/>
</dbReference>
<reference evidence="2 3" key="1">
    <citation type="journal article" date="2010" name="Proc. Natl. Acad. Sci. U.S.A.">
        <title>Insights into evolution of multicellular fungi from the assembled chromosomes of the mushroom Coprinopsis cinerea (Coprinus cinereus).</title>
        <authorList>
            <person name="Stajich J.E."/>
            <person name="Wilke S.K."/>
            <person name="Ahren D."/>
            <person name="Au C.H."/>
            <person name="Birren B.W."/>
            <person name="Borodovsky M."/>
            <person name="Burns C."/>
            <person name="Canback B."/>
            <person name="Casselton L.A."/>
            <person name="Cheng C.K."/>
            <person name="Deng J."/>
            <person name="Dietrich F.S."/>
            <person name="Fargo D.C."/>
            <person name="Farman M.L."/>
            <person name="Gathman A.C."/>
            <person name="Goldberg J."/>
            <person name="Guigo R."/>
            <person name="Hoegger P.J."/>
            <person name="Hooker J.B."/>
            <person name="Huggins A."/>
            <person name="James T.Y."/>
            <person name="Kamada T."/>
            <person name="Kilaru S."/>
            <person name="Kodira C."/>
            <person name="Kues U."/>
            <person name="Kupfer D."/>
            <person name="Kwan H.S."/>
            <person name="Lomsadze A."/>
            <person name="Li W."/>
            <person name="Lilly W.W."/>
            <person name="Ma L.J."/>
            <person name="Mackey A.J."/>
            <person name="Manning G."/>
            <person name="Martin F."/>
            <person name="Muraguchi H."/>
            <person name="Natvig D.O."/>
            <person name="Palmerini H."/>
            <person name="Ramesh M.A."/>
            <person name="Rehmeyer C.J."/>
            <person name="Roe B.A."/>
            <person name="Shenoy N."/>
            <person name="Stanke M."/>
            <person name="Ter-Hovhannisyan V."/>
            <person name="Tunlid A."/>
            <person name="Velagapudi R."/>
            <person name="Vision T.J."/>
            <person name="Zeng Q."/>
            <person name="Zolan M.E."/>
            <person name="Pukkila P.J."/>
        </authorList>
    </citation>
    <scope>NUCLEOTIDE SEQUENCE [LARGE SCALE GENOMIC DNA]</scope>
    <source>
        <strain evidence="3">Okayama-7 / 130 / ATCC MYA-4618 / FGSC 9003</strain>
    </source>
</reference>
<dbReference type="OMA" id="INETSAM"/>
<keyword evidence="3" id="KW-1185">Reference proteome</keyword>
<dbReference type="OrthoDB" id="3264586at2759"/>
<dbReference type="RefSeq" id="XP_002911849.1">
    <property type="nucleotide sequence ID" value="XM_002911803.1"/>
</dbReference>
<evidence type="ECO:0000313" key="2">
    <source>
        <dbReference type="EMBL" id="EFI28355.1"/>
    </source>
</evidence>
<dbReference type="InParanoid" id="D6RKM3"/>
<accession>D6RKM3</accession>